<keyword evidence="3" id="KW-1185">Reference proteome</keyword>
<organism evidence="2 3">
    <name type="scientific">Cylindrotheca closterium</name>
    <dbReference type="NCBI Taxonomy" id="2856"/>
    <lineage>
        <taxon>Eukaryota</taxon>
        <taxon>Sar</taxon>
        <taxon>Stramenopiles</taxon>
        <taxon>Ochrophyta</taxon>
        <taxon>Bacillariophyta</taxon>
        <taxon>Bacillariophyceae</taxon>
        <taxon>Bacillariophycidae</taxon>
        <taxon>Bacillariales</taxon>
        <taxon>Bacillariaceae</taxon>
        <taxon>Cylindrotheca</taxon>
    </lineage>
</organism>
<proteinExistence type="predicted"/>
<evidence type="ECO:0000313" key="3">
    <source>
        <dbReference type="Proteomes" id="UP001295423"/>
    </source>
</evidence>
<feature type="compositionally biased region" description="Polar residues" evidence="1">
    <location>
        <begin position="225"/>
        <end position="239"/>
    </location>
</feature>
<feature type="compositionally biased region" description="Basic and acidic residues" evidence="1">
    <location>
        <begin position="47"/>
        <end position="59"/>
    </location>
</feature>
<comment type="caution">
    <text evidence="2">The sequence shown here is derived from an EMBL/GenBank/DDBJ whole genome shotgun (WGS) entry which is preliminary data.</text>
</comment>
<gene>
    <name evidence="2" type="ORF">CYCCA115_LOCUS11522</name>
</gene>
<sequence>MMYESTTPHDDPKIVGKSSSEDDASCLPLPAKNPQFEFLEVAMKQHETRVQHREEKSGDDSPWNMLSTFLGGADENANTDLNQLYRDELENGRVRPIQKEHPKKSELETFMRKLSELSTDDLEAFVDENSTGLNGLLRVNKAKVGSDVASAAIGDASEEAASRSRTRNTVTAESDSDGLDPDHHLPQQVENESESHRFGANQQLELHNANIYTHSSEPQHRKGKTMSTSKSKNPSVKTQSKLLAKTVEKKEQEQVRSSFFASLFSDRSSSNQDLNDVYRHEMLMRKVRSSKVRSSDPHLSLSIKIQDSSIGADAQYGNKDEENDRVEVAPDTYFLGTATTGTEVSPVPAPPTPDGLFSGVFFRPSYVGSHEDDAAEALQNKDLDESPDSEFILHLVS</sequence>
<evidence type="ECO:0000313" key="2">
    <source>
        <dbReference type="EMBL" id="CAJ1948249.1"/>
    </source>
</evidence>
<feature type="region of interest" description="Disordered" evidence="1">
    <location>
        <begin position="47"/>
        <end position="76"/>
    </location>
</feature>
<feature type="region of interest" description="Disordered" evidence="1">
    <location>
        <begin position="212"/>
        <end position="239"/>
    </location>
</feature>
<accession>A0AAD2FPG2</accession>
<dbReference type="EMBL" id="CAKOGP040001747">
    <property type="protein sequence ID" value="CAJ1948249.1"/>
    <property type="molecule type" value="Genomic_DNA"/>
</dbReference>
<name>A0AAD2FPG2_9STRA</name>
<reference evidence="2" key="1">
    <citation type="submission" date="2023-08" db="EMBL/GenBank/DDBJ databases">
        <authorList>
            <person name="Audoor S."/>
            <person name="Bilcke G."/>
        </authorList>
    </citation>
    <scope>NUCLEOTIDE SEQUENCE</scope>
</reference>
<feature type="region of interest" description="Disordered" evidence="1">
    <location>
        <begin position="151"/>
        <end position="196"/>
    </location>
</feature>
<evidence type="ECO:0000256" key="1">
    <source>
        <dbReference type="SAM" id="MobiDB-lite"/>
    </source>
</evidence>
<feature type="region of interest" description="Disordered" evidence="1">
    <location>
        <begin position="1"/>
        <end position="30"/>
    </location>
</feature>
<dbReference type="AlphaFoldDB" id="A0AAD2FPG2"/>
<protein>
    <submittedName>
        <fullName evidence="2">Uncharacterized protein</fullName>
    </submittedName>
</protein>
<dbReference type="Proteomes" id="UP001295423">
    <property type="component" value="Unassembled WGS sequence"/>
</dbReference>